<dbReference type="Pfam" id="PF00089">
    <property type="entry name" value="Trypsin"/>
    <property type="match status" value="1"/>
</dbReference>
<gene>
    <name evidence="5" type="ORF">DGUA_6G017897</name>
</gene>
<dbReference type="PROSITE" id="PS50240">
    <property type="entry name" value="TRYPSIN_DOM"/>
    <property type="match status" value="1"/>
</dbReference>
<evidence type="ECO:0000256" key="1">
    <source>
        <dbReference type="ARBA" id="ARBA00023157"/>
    </source>
</evidence>
<dbReference type="InterPro" id="IPR043504">
    <property type="entry name" value="Peptidase_S1_PA_chymotrypsin"/>
</dbReference>
<reference evidence="6" key="1">
    <citation type="submission" date="2018-01" db="EMBL/GenBank/DDBJ databases">
        <authorList>
            <person name="Alioto T."/>
            <person name="Alioto T."/>
        </authorList>
    </citation>
    <scope>NUCLEOTIDE SEQUENCE [LARGE SCALE GENOMIC DNA]</scope>
</reference>
<dbReference type="STRING" id="7266.A0A3B0JRT7"/>
<dbReference type="AlphaFoldDB" id="A0A3B0JRT7"/>
<dbReference type="SMART" id="SM00020">
    <property type="entry name" value="Tryp_SPc"/>
    <property type="match status" value="1"/>
</dbReference>
<comment type="similarity">
    <text evidence="2">Belongs to the peptidase S1 family. CLIP subfamily.</text>
</comment>
<evidence type="ECO:0000256" key="2">
    <source>
        <dbReference type="ARBA" id="ARBA00024195"/>
    </source>
</evidence>
<dbReference type="GO" id="GO:0004252">
    <property type="term" value="F:serine-type endopeptidase activity"/>
    <property type="evidence" value="ECO:0007669"/>
    <property type="project" value="InterPro"/>
</dbReference>
<proteinExistence type="inferred from homology"/>
<feature type="chain" id="PRO_5017348262" evidence="3">
    <location>
        <begin position="26"/>
        <end position="279"/>
    </location>
</feature>
<keyword evidence="6" id="KW-1185">Reference proteome</keyword>
<keyword evidence="5" id="KW-0645">Protease</keyword>
<dbReference type="OrthoDB" id="7954821at2759"/>
<dbReference type="EMBL" id="OUUW01000007">
    <property type="protein sequence ID" value="SPP83102.1"/>
    <property type="molecule type" value="Genomic_DNA"/>
</dbReference>
<dbReference type="OMA" id="EQYKHIS"/>
<sequence>MLGQSLYLFVFVLFVLREFSFQVFAAVCGERACGRLEERQLYNDNAYAEQDEHPWLGRLVYKNQSESFIFHCVAVLLSVRHVLAPASCFKGSKVYEYTPHAVLFDTSSDCAQASSHARMFKIEKIIVHPDYKNNTLGDDLAVVRLDRDVPFSAFVQPICMPHSWDGPATFVAANVDLIGYEMGNNTRSRRIKAYAHVSDPQSCVLRYPETRSQLCGYIKGAELQPGSPLIGVRVEKGLPENYYLIGNLVGGYDPSLSAPYLFIFVSPYRNWILDNIHAN</sequence>
<feature type="signal peptide" evidence="3">
    <location>
        <begin position="1"/>
        <end position="25"/>
    </location>
</feature>
<keyword evidence="1" id="KW-1015">Disulfide bond</keyword>
<dbReference type="SUPFAM" id="SSF50494">
    <property type="entry name" value="Trypsin-like serine proteases"/>
    <property type="match status" value="1"/>
</dbReference>
<evidence type="ECO:0000313" key="5">
    <source>
        <dbReference type="EMBL" id="SPP83102.1"/>
    </source>
</evidence>
<dbReference type="PANTHER" id="PTHR24256">
    <property type="entry name" value="TRYPTASE-RELATED"/>
    <property type="match status" value="1"/>
</dbReference>
<dbReference type="GO" id="GO:0006508">
    <property type="term" value="P:proteolysis"/>
    <property type="evidence" value="ECO:0007669"/>
    <property type="project" value="UniProtKB-KW"/>
</dbReference>
<organism evidence="5 6">
    <name type="scientific">Drosophila guanche</name>
    <name type="common">Fruit fly</name>
    <dbReference type="NCBI Taxonomy" id="7266"/>
    <lineage>
        <taxon>Eukaryota</taxon>
        <taxon>Metazoa</taxon>
        <taxon>Ecdysozoa</taxon>
        <taxon>Arthropoda</taxon>
        <taxon>Hexapoda</taxon>
        <taxon>Insecta</taxon>
        <taxon>Pterygota</taxon>
        <taxon>Neoptera</taxon>
        <taxon>Endopterygota</taxon>
        <taxon>Diptera</taxon>
        <taxon>Brachycera</taxon>
        <taxon>Muscomorpha</taxon>
        <taxon>Ephydroidea</taxon>
        <taxon>Drosophilidae</taxon>
        <taxon>Drosophila</taxon>
        <taxon>Sophophora</taxon>
    </lineage>
</organism>
<keyword evidence="5" id="KW-0378">Hydrolase</keyword>
<dbReference type="InterPro" id="IPR051487">
    <property type="entry name" value="Ser/Thr_Proteases_Immune/Dev"/>
</dbReference>
<keyword evidence="3" id="KW-0732">Signal</keyword>
<evidence type="ECO:0000259" key="4">
    <source>
        <dbReference type="PROSITE" id="PS50240"/>
    </source>
</evidence>
<evidence type="ECO:0000256" key="3">
    <source>
        <dbReference type="SAM" id="SignalP"/>
    </source>
</evidence>
<feature type="domain" description="Peptidase S1" evidence="4">
    <location>
        <begin position="41"/>
        <end position="277"/>
    </location>
</feature>
<dbReference type="InterPro" id="IPR001254">
    <property type="entry name" value="Trypsin_dom"/>
</dbReference>
<name>A0A3B0JRT7_DROGU</name>
<protein>
    <submittedName>
        <fullName evidence="5">Blast:Serine protease easter</fullName>
    </submittedName>
</protein>
<evidence type="ECO:0000313" key="6">
    <source>
        <dbReference type="Proteomes" id="UP000268350"/>
    </source>
</evidence>
<accession>A0A3B0JRT7</accession>
<dbReference type="Gene3D" id="2.40.10.10">
    <property type="entry name" value="Trypsin-like serine proteases"/>
    <property type="match status" value="1"/>
</dbReference>
<dbReference type="Proteomes" id="UP000268350">
    <property type="component" value="Unassembled WGS sequence"/>
</dbReference>
<dbReference type="InterPro" id="IPR009003">
    <property type="entry name" value="Peptidase_S1_PA"/>
</dbReference>